<organism evidence="1 2">
    <name type="scientific">Paramormyrops kingsleyae</name>
    <dbReference type="NCBI Taxonomy" id="1676925"/>
    <lineage>
        <taxon>Eukaryota</taxon>
        <taxon>Metazoa</taxon>
        <taxon>Chordata</taxon>
        <taxon>Craniata</taxon>
        <taxon>Vertebrata</taxon>
        <taxon>Euteleostomi</taxon>
        <taxon>Actinopterygii</taxon>
        <taxon>Neopterygii</taxon>
        <taxon>Teleostei</taxon>
        <taxon>Osteoglossocephala</taxon>
        <taxon>Osteoglossomorpha</taxon>
        <taxon>Osteoglossiformes</taxon>
        <taxon>Mormyridae</taxon>
        <taxon>Paramormyrops</taxon>
    </lineage>
</organism>
<dbReference type="AlphaFoldDB" id="A0A3B3SC14"/>
<dbReference type="InterPro" id="IPR040342">
    <property type="entry name" value="DNAAF9"/>
</dbReference>
<dbReference type="Ensembl" id="ENSPKIT00000008321.1">
    <property type="protein sequence ID" value="ENSPKIP00000027551.1"/>
    <property type="gene ID" value="ENSPKIG00000009565.1"/>
</dbReference>
<reference evidence="1" key="1">
    <citation type="submission" date="2025-08" db="UniProtKB">
        <authorList>
            <consortium name="Ensembl"/>
        </authorList>
    </citation>
    <scope>IDENTIFICATION</scope>
</reference>
<protein>
    <submittedName>
        <fullName evidence="1">Uncharacterized protein</fullName>
    </submittedName>
</protein>
<dbReference type="GeneTree" id="ENSGT00940000168737"/>
<evidence type="ECO:0000313" key="2">
    <source>
        <dbReference type="Proteomes" id="UP000261540"/>
    </source>
</evidence>
<dbReference type="STRING" id="1676925.ENSPKIP00000027551"/>
<reference evidence="1" key="2">
    <citation type="submission" date="2025-09" db="UniProtKB">
        <authorList>
            <consortium name="Ensembl"/>
        </authorList>
    </citation>
    <scope>IDENTIFICATION</scope>
</reference>
<accession>A0A3B3SC14</accession>
<proteinExistence type="predicted"/>
<name>A0A3B3SC14_9TELE</name>
<keyword evidence="2" id="KW-1185">Reference proteome</keyword>
<evidence type="ECO:0000313" key="1">
    <source>
        <dbReference type="Ensembl" id="ENSPKIP00000027551.1"/>
    </source>
</evidence>
<dbReference type="Proteomes" id="UP000261540">
    <property type="component" value="Unplaced"/>
</dbReference>
<dbReference type="PANTHER" id="PTHR33664">
    <property type="entry name" value="RCG26366"/>
    <property type="match status" value="1"/>
</dbReference>
<sequence length="92" mass="11016">MLFQKAARKALKTRKTLTPQEIRIIHVSRHLHPLPVGYFYNGSQYVTFFGEKMTFHPLMEEFIDEYLEEANKEIERFNHQLEQQCQGDLFDP</sequence>
<dbReference type="PANTHER" id="PTHR33664:SF1">
    <property type="entry name" value="DYNEIN AXONEMAL ASSEMBLY FACTOR 9"/>
    <property type="match status" value="1"/>
</dbReference>